<gene>
    <name evidence="1" type="ORF">PSFLO_02908</name>
</gene>
<evidence type="ECO:0000313" key="2">
    <source>
        <dbReference type="Proteomes" id="UP000323386"/>
    </source>
</evidence>
<protein>
    <submittedName>
        <fullName evidence="1">Uncharacterized protein</fullName>
    </submittedName>
</protein>
<dbReference type="AlphaFoldDB" id="A0A5C3F036"/>
<keyword evidence="2" id="KW-1185">Reference proteome</keyword>
<organism evidence="1 2">
    <name type="scientific">Pseudozyma flocculosa</name>
    <dbReference type="NCBI Taxonomy" id="84751"/>
    <lineage>
        <taxon>Eukaryota</taxon>
        <taxon>Fungi</taxon>
        <taxon>Dikarya</taxon>
        <taxon>Basidiomycota</taxon>
        <taxon>Ustilaginomycotina</taxon>
        <taxon>Ustilaginomycetes</taxon>
        <taxon>Ustilaginales</taxon>
        <taxon>Ustilaginaceae</taxon>
        <taxon>Pseudozyma</taxon>
    </lineage>
</organism>
<proteinExistence type="predicted"/>
<name>A0A5C3F036_9BASI</name>
<sequence>MPIDPSLGPLGSFCSTFVSSTLAPELRFWTISTSPCHIPVLDRLARRVAAVADSTRSSMIMMPSTSCLLPPCTCPNGMLTTRYGSRLTPPLSPSTRLRACQQCLKSSTGAARVPQVVIEWPLWSGGTALGVDDSDCFGRTHPQQGSATWPSSLRPAGDQARQQLSYHCFLARLRAKVGRGRHAPMAWHWIAMALYQIEAGIDLSRLCLSRYGLCGPKQTVDDQFGNKRPDRNGGERAHTCC</sequence>
<accession>A0A5C3F036</accession>
<reference evidence="1 2" key="1">
    <citation type="submission" date="2018-03" db="EMBL/GenBank/DDBJ databases">
        <authorList>
            <person name="Guldener U."/>
        </authorList>
    </citation>
    <scope>NUCLEOTIDE SEQUENCE [LARGE SCALE GENOMIC DNA]</scope>
    <source>
        <strain evidence="1 2">DAOM196992</strain>
    </source>
</reference>
<evidence type="ECO:0000313" key="1">
    <source>
        <dbReference type="EMBL" id="SPO37435.1"/>
    </source>
</evidence>
<dbReference type="EMBL" id="OOIP01000007">
    <property type="protein sequence ID" value="SPO37435.1"/>
    <property type="molecule type" value="Genomic_DNA"/>
</dbReference>
<dbReference type="Proteomes" id="UP000323386">
    <property type="component" value="Unassembled WGS sequence"/>
</dbReference>